<dbReference type="InParanoid" id="K1VCR6"/>
<dbReference type="EMBL" id="AMBO01000311">
    <property type="protein sequence ID" value="EKD01755.1"/>
    <property type="molecule type" value="Genomic_DNA"/>
</dbReference>
<evidence type="ECO:0000313" key="2">
    <source>
        <dbReference type="Proteomes" id="UP000006757"/>
    </source>
</evidence>
<comment type="caution">
    <text evidence="1">The sequence shown here is derived from an EMBL/GenBank/DDBJ whole genome shotgun (WGS) entry which is preliminary data.</text>
</comment>
<dbReference type="AlphaFoldDB" id="K1VCR6"/>
<gene>
    <name evidence="1" type="ORF">A1Q2_03992</name>
</gene>
<keyword evidence="2" id="KW-1185">Reference proteome</keyword>
<name>K1VCR6_TRIAC</name>
<dbReference type="HOGENOM" id="CLU_1696748_0_0_1"/>
<accession>K1VCR6</accession>
<organism evidence="1 2">
    <name type="scientific">Trichosporon asahii var. asahii (strain CBS 8904)</name>
    <name type="common">Yeast</name>
    <dbReference type="NCBI Taxonomy" id="1220162"/>
    <lineage>
        <taxon>Eukaryota</taxon>
        <taxon>Fungi</taxon>
        <taxon>Dikarya</taxon>
        <taxon>Basidiomycota</taxon>
        <taxon>Agaricomycotina</taxon>
        <taxon>Tremellomycetes</taxon>
        <taxon>Trichosporonales</taxon>
        <taxon>Trichosporonaceae</taxon>
        <taxon>Trichosporon</taxon>
    </lineage>
</organism>
<evidence type="ECO:0000313" key="1">
    <source>
        <dbReference type="EMBL" id="EKD01755.1"/>
    </source>
</evidence>
<reference evidence="1 2" key="1">
    <citation type="journal article" date="2012" name="Eukaryot. Cell">
        <title>Genome sequence of the Trichosporon asahii environmental strain CBS 8904.</title>
        <authorList>
            <person name="Yang R.Y."/>
            <person name="Li H.T."/>
            <person name="Zhu H."/>
            <person name="Zhou G.P."/>
            <person name="Wang M."/>
            <person name="Wang L."/>
        </authorList>
    </citation>
    <scope>NUCLEOTIDE SEQUENCE [LARGE SCALE GENOMIC DNA]</scope>
    <source>
        <strain evidence="1 2">CBS 8904</strain>
    </source>
</reference>
<sequence length="155" mass="15835">MDPGQLTTVTAPLAAASGAGRGGRIPGIDMKASLLLCNRGAGKGELKGACFRASTRPPLLHSTTALGQIRPNGKLAMVAAKLISGLAIGMQATVGEIEMTKELSSDTGHRLLGTRFGSREHVGPGEAYYFANTAGILSDQQLSSRADAGAEEGSV</sequence>
<dbReference type="Proteomes" id="UP000006757">
    <property type="component" value="Unassembled WGS sequence"/>
</dbReference>
<proteinExistence type="predicted"/>
<protein>
    <submittedName>
        <fullName evidence="1">Uncharacterized protein</fullName>
    </submittedName>
</protein>